<evidence type="ECO:0000256" key="14">
    <source>
        <dbReference type="PIRSR" id="PIRSR006621-2"/>
    </source>
</evidence>
<comment type="caution">
    <text evidence="16">The sequence shown here is derived from an EMBL/GenBank/DDBJ whole genome shotgun (WGS) entry which is preliminary data.</text>
</comment>
<dbReference type="InterPro" id="IPR035587">
    <property type="entry name" value="DUS-like_FMN-bd"/>
</dbReference>
<accession>A0A0G0T9X3</accession>
<dbReference type="GO" id="GO:0050660">
    <property type="term" value="F:flavin adenine dinucleotide binding"/>
    <property type="evidence" value="ECO:0007669"/>
    <property type="project" value="InterPro"/>
</dbReference>
<dbReference type="EMBL" id="LBYC01000001">
    <property type="protein sequence ID" value="KKR43875.1"/>
    <property type="molecule type" value="Genomic_DNA"/>
</dbReference>
<feature type="binding site" evidence="14">
    <location>
        <position position="154"/>
    </location>
    <ligand>
        <name>FMN</name>
        <dbReference type="ChEBI" id="CHEBI:58210"/>
    </ligand>
</feature>
<dbReference type="Proteomes" id="UP000034301">
    <property type="component" value="Unassembled WGS sequence"/>
</dbReference>
<feature type="binding site" evidence="14">
    <location>
        <position position="80"/>
    </location>
    <ligand>
        <name>FMN</name>
        <dbReference type="ChEBI" id="CHEBI:58210"/>
    </ligand>
</feature>
<keyword evidence="5 12" id="KW-0288">FMN</keyword>
<comment type="function">
    <text evidence="2 12">Catalyzes the synthesis of 5,6-dihydrouridine (D), a modified base found in the D-loop of most tRNAs, via the reduction of the C5-C6 double bond in target uridines.</text>
</comment>
<dbReference type="EC" id="1.3.1.-" evidence="12"/>
<protein>
    <recommendedName>
        <fullName evidence="12">tRNA-dihydrouridine synthase</fullName>
        <ecNumber evidence="12">1.3.1.-</ecNumber>
    </recommendedName>
</protein>
<evidence type="ECO:0000256" key="10">
    <source>
        <dbReference type="ARBA" id="ARBA00048205"/>
    </source>
</evidence>
<evidence type="ECO:0000256" key="12">
    <source>
        <dbReference type="PIRNR" id="PIRNR006621"/>
    </source>
</evidence>
<evidence type="ECO:0000256" key="4">
    <source>
        <dbReference type="ARBA" id="ARBA00022630"/>
    </source>
</evidence>
<dbReference type="GO" id="GO:0017150">
    <property type="term" value="F:tRNA dihydrouridine synthase activity"/>
    <property type="evidence" value="ECO:0007669"/>
    <property type="project" value="InterPro"/>
</dbReference>
<dbReference type="InterPro" id="IPR024036">
    <property type="entry name" value="tRNA-dHydroUridine_Synthase_C"/>
</dbReference>
<evidence type="ECO:0000256" key="2">
    <source>
        <dbReference type="ARBA" id="ARBA00002790"/>
    </source>
</evidence>
<keyword evidence="14" id="KW-0547">Nucleotide-binding</keyword>
<keyword evidence="9 12" id="KW-0560">Oxidoreductase</keyword>
<comment type="catalytic activity">
    <reaction evidence="11">
        <text>a 5,6-dihydrouridine in tRNA + NAD(+) = a uridine in tRNA + NADH + H(+)</text>
        <dbReference type="Rhea" id="RHEA:54452"/>
        <dbReference type="Rhea" id="RHEA-COMP:13339"/>
        <dbReference type="Rhea" id="RHEA-COMP:13887"/>
        <dbReference type="ChEBI" id="CHEBI:15378"/>
        <dbReference type="ChEBI" id="CHEBI:57540"/>
        <dbReference type="ChEBI" id="CHEBI:57945"/>
        <dbReference type="ChEBI" id="CHEBI:65315"/>
        <dbReference type="ChEBI" id="CHEBI:74443"/>
    </reaction>
</comment>
<comment type="cofactor">
    <cofactor evidence="1 12 14">
        <name>FMN</name>
        <dbReference type="ChEBI" id="CHEBI:58210"/>
    </cofactor>
</comment>
<evidence type="ECO:0000256" key="7">
    <source>
        <dbReference type="ARBA" id="ARBA00022857"/>
    </source>
</evidence>
<feature type="active site" description="Proton donor" evidence="13">
    <location>
        <position position="110"/>
    </location>
</feature>
<feature type="binding site" evidence="14">
    <location>
        <begin position="242"/>
        <end position="243"/>
    </location>
    <ligand>
        <name>FMN</name>
        <dbReference type="ChEBI" id="CHEBI:58210"/>
    </ligand>
</feature>
<dbReference type="GO" id="GO:0000049">
    <property type="term" value="F:tRNA binding"/>
    <property type="evidence" value="ECO:0007669"/>
    <property type="project" value="UniProtKB-KW"/>
</dbReference>
<keyword evidence="4 12" id="KW-0285">Flavoprotein</keyword>
<dbReference type="Gene3D" id="1.10.1200.80">
    <property type="entry name" value="Putative flavin oxidoreducatase, domain 2"/>
    <property type="match status" value="1"/>
</dbReference>
<feature type="binding site" evidence="14">
    <location>
        <position position="182"/>
    </location>
    <ligand>
        <name>FMN</name>
        <dbReference type="ChEBI" id="CHEBI:58210"/>
    </ligand>
</feature>
<name>A0A0G0T9X3_9BACT</name>
<evidence type="ECO:0000313" key="16">
    <source>
        <dbReference type="EMBL" id="KKR43875.1"/>
    </source>
</evidence>
<evidence type="ECO:0000256" key="8">
    <source>
        <dbReference type="ARBA" id="ARBA00022884"/>
    </source>
</evidence>
<dbReference type="CDD" id="cd02801">
    <property type="entry name" value="DUS_like_FMN"/>
    <property type="match status" value="1"/>
</dbReference>
<organism evidence="16 17">
    <name type="scientific">Candidatus Nomurabacteria bacterium GW2011_GWF2_40_12</name>
    <dbReference type="NCBI Taxonomy" id="1618776"/>
    <lineage>
        <taxon>Bacteria</taxon>
        <taxon>Candidatus Nomuraibacteriota</taxon>
    </lineage>
</organism>
<evidence type="ECO:0000256" key="6">
    <source>
        <dbReference type="ARBA" id="ARBA00022694"/>
    </source>
</evidence>
<dbReference type="SUPFAM" id="SSF51395">
    <property type="entry name" value="FMN-linked oxidoreductases"/>
    <property type="match status" value="1"/>
</dbReference>
<keyword evidence="8" id="KW-0694">RNA-binding</keyword>
<evidence type="ECO:0000256" key="13">
    <source>
        <dbReference type="PIRSR" id="PIRSR006621-1"/>
    </source>
</evidence>
<evidence type="ECO:0000256" key="1">
    <source>
        <dbReference type="ARBA" id="ARBA00001917"/>
    </source>
</evidence>
<comment type="catalytic activity">
    <reaction evidence="10">
        <text>a 5,6-dihydrouridine in tRNA + NADP(+) = a uridine in tRNA + NADPH + H(+)</text>
        <dbReference type="Rhea" id="RHEA:23624"/>
        <dbReference type="Rhea" id="RHEA-COMP:13339"/>
        <dbReference type="Rhea" id="RHEA-COMP:13887"/>
        <dbReference type="ChEBI" id="CHEBI:15378"/>
        <dbReference type="ChEBI" id="CHEBI:57783"/>
        <dbReference type="ChEBI" id="CHEBI:58349"/>
        <dbReference type="ChEBI" id="CHEBI:65315"/>
        <dbReference type="ChEBI" id="CHEBI:74443"/>
    </reaction>
</comment>
<dbReference type="PANTHER" id="PTHR45846:SF1">
    <property type="entry name" value="TRNA-DIHYDROURIDINE(47) SYNTHASE [NAD(P)(+)]-LIKE"/>
    <property type="match status" value="1"/>
</dbReference>
<dbReference type="InterPro" id="IPR001269">
    <property type="entry name" value="DUS_fam"/>
</dbReference>
<dbReference type="PROSITE" id="PS01136">
    <property type="entry name" value="UPF0034"/>
    <property type="match status" value="1"/>
</dbReference>
<keyword evidence="3" id="KW-0820">tRNA-binding</keyword>
<dbReference type="AlphaFoldDB" id="A0A0G0T9X3"/>
<evidence type="ECO:0000256" key="9">
    <source>
        <dbReference type="ARBA" id="ARBA00023002"/>
    </source>
</evidence>
<evidence type="ECO:0000259" key="15">
    <source>
        <dbReference type="Pfam" id="PF01207"/>
    </source>
</evidence>
<gene>
    <name evidence="16" type="ORF">UT78_C0001G0061</name>
</gene>
<dbReference type="PIRSF" id="PIRSF006621">
    <property type="entry name" value="Dus"/>
    <property type="match status" value="1"/>
</dbReference>
<evidence type="ECO:0000256" key="11">
    <source>
        <dbReference type="ARBA" id="ARBA00048802"/>
    </source>
</evidence>
<evidence type="ECO:0000256" key="3">
    <source>
        <dbReference type="ARBA" id="ARBA00022555"/>
    </source>
</evidence>
<feature type="domain" description="DUS-like FMN-binding" evidence="15">
    <location>
        <begin position="15"/>
        <end position="329"/>
    </location>
</feature>
<evidence type="ECO:0000256" key="5">
    <source>
        <dbReference type="ARBA" id="ARBA00022643"/>
    </source>
</evidence>
<proteinExistence type="inferred from homology"/>
<comment type="similarity">
    <text evidence="12">Belongs to the dus family.</text>
</comment>
<keyword evidence="6 12" id="KW-0819">tRNA processing</keyword>
<keyword evidence="7" id="KW-0521">NADP</keyword>
<evidence type="ECO:0000313" key="17">
    <source>
        <dbReference type="Proteomes" id="UP000034301"/>
    </source>
</evidence>
<dbReference type="Gene3D" id="3.20.20.70">
    <property type="entry name" value="Aldolase class I"/>
    <property type="match status" value="1"/>
</dbReference>
<reference evidence="16 17" key="1">
    <citation type="journal article" date="2015" name="Nature">
        <title>rRNA introns, odd ribosomes, and small enigmatic genomes across a large radiation of phyla.</title>
        <authorList>
            <person name="Brown C.T."/>
            <person name="Hug L.A."/>
            <person name="Thomas B.C."/>
            <person name="Sharon I."/>
            <person name="Castelle C.J."/>
            <person name="Singh A."/>
            <person name="Wilkins M.J."/>
            <person name="Williams K.H."/>
            <person name="Banfield J.F."/>
        </authorList>
    </citation>
    <scope>NUCLEOTIDE SEQUENCE [LARGE SCALE GENOMIC DNA]</scope>
</reference>
<dbReference type="PANTHER" id="PTHR45846">
    <property type="entry name" value="TRNA-DIHYDROURIDINE(47) SYNTHASE [NAD(P)(+)]-LIKE"/>
    <property type="match status" value="1"/>
</dbReference>
<dbReference type="PATRIC" id="fig|1618776.3.peg.63"/>
<dbReference type="Pfam" id="PF01207">
    <property type="entry name" value="Dus"/>
    <property type="match status" value="1"/>
</dbReference>
<dbReference type="InterPro" id="IPR013785">
    <property type="entry name" value="Aldolase_TIM"/>
</dbReference>
<sequence length="333" mass="37529">MTNFWTQLHRPFFCLAPMSDVTDIAFRHILAKYGKNRENKDRVVFWTEFVAADGLCNKLAKKKLSHILKFSNSERPIVAQVFGANPENMKKACQYIASLGFDGIDINMGCPDKSVVAQGAGSGLIRTPKLARKIIEAANAGIKSAGVQIPLSVKTRIGFNKEEIDTWIPELLKEDISALTIHLRTVKEMSLVPANWDYIKKIKELIRKSGKDILLIGNGDIQSIKDGEEKALKYGCDGVMIGRGVFGNPWFFTGRENADISIEERLNVLIEHTQLFEKELSKPKHKSFAVMKKHFKAYVNDFPGAKELRIKLMETENATGVRKIIDDFLKKME</sequence>
<dbReference type="InterPro" id="IPR018517">
    <property type="entry name" value="tRNA_hU_synthase_CS"/>
</dbReference>